<reference evidence="3" key="1">
    <citation type="submission" date="2010-07" db="EMBL/GenBank/DDBJ databases">
        <title>The genome sequence of Gaeumannomyces graminis var. tritici strain R3-111a-1.</title>
        <authorList>
            <consortium name="The Broad Institute Genome Sequencing Platform"/>
            <person name="Ma L.-J."/>
            <person name="Dead R."/>
            <person name="Young S."/>
            <person name="Zeng Q."/>
            <person name="Koehrsen M."/>
            <person name="Alvarado L."/>
            <person name="Berlin A."/>
            <person name="Chapman S.B."/>
            <person name="Chen Z."/>
            <person name="Freedman E."/>
            <person name="Gellesch M."/>
            <person name="Goldberg J."/>
            <person name="Griggs A."/>
            <person name="Gujja S."/>
            <person name="Heilman E.R."/>
            <person name="Heiman D."/>
            <person name="Hepburn T."/>
            <person name="Howarth C."/>
            <person name="Jen D."/>
            <person name="Larson L."/>
            <person name="Mehta T."/>
            <person name="Neiman D."/>
            <person name="Pearson M."/>
            <person name="Roberts A."/>
            <person name="Saif S."/>
            <person name="Shea T."/>
            <person name="Shenoy N."/>
            <person name="Sisk P."/>
            <person name="Stolte C."/>
            <person name="Sykes S."/>
            <person name="Walk T."/>
            <person name="White J."/>
            <person name="Yandava C."/>
            <person name="Haas B."/>
            <person name="Nusbaum C."/>
            <person name="Birren B."/>
        </authorList>
    </citation>
    <scope>NUCLEOTIDE SEQUENCE [LARGE SCALE GENOMIC DNA]</scope>
    <source>
        <strain evidence="3">R3-111a-1</strain>
    </source>
</reference>
<reference evidence="1" key="2">
    <citation type="submission" date="2010-07" db="EMBL/GenBank/DDBJ databases">
        <authorList>
            <consortium name="The Broad Institute Genome Sequencing Platform"/>
            <consortium name="Broad Institute Genome Sequencing Center for Infectious Disease"/>
            <person name="Ma L.-J."/>
            <person name="Dead R."/>
            <person name="Young S."/>
            <person name="Zeng Q."/>
            <person name="Koehrsen M."/>
            <person name="Alvarado L."/>
            <person name="Berlin A."/>
            <person name="Chapman S.B."/>
            <person name="Chen Z."/>
            <person name="Freedman E."/>
            <person name="Gellesch M."/>
            <person name="Goldberg J."/>
            <person name="Griggs A."/>
            <person name="Gujja S."/>
            <person name="Heilman E.R."/>
            <person name="Heiman D."/>
            <person name="Hepburn T."/>
            <person name="Howarth C."/>
            <person name="Jen D."/>
            <person name="Larson L."/>
            <person name="Mehta T."/>
            <person name="Neiman D."/>
            <person name="Pearson M."/>
            <person name="Roberts A."/>
            <person name="Saif S."/>
            <person name="Shea T."/>
            <person name="Shenoy N."/>
            <person name="Sisk P."/>
            <person name="Stolte C."/>
            <person name="Sykes S."/>
            <person name="Walk T."/>
            <person name="White J."/>
            <person name="Yandava C."/>
            <person name="Haas B."/>
            <person name="Nusbaum C."/>
            <person name="Birren B."/>
        </authorList>
    </citation>
    <scope>NUCLEOTIDE SEQUENCE</scope>
    <source>
        <strain evidence="1">R3-111a-1</strain>
    </source>
</reference>
<dbReference type="VEuPathDB" id="FungiDB:GGTG_12378"/>
<dbReference type="EMBL" id="GL385402">
    <property type="protein sequence ID" value="EJT70205.1"/>
    <property type="molecule type" value="Genomic_DNA"/>
</dbReference>
<reference evidence="2" key="4">
    <citation type="journal article" date="2015" name="G3 (Bethesda)">
        <title>Genome sequences of three phytopathogenic species of the Magnaporthaceae family of fungi.</title>
        <authorList>
            <person name="Okagaki L.H."/>
            <person name="Nunes C.C."/>
            <person name="Sailsbery J."/>
            <person name="Clay B."/>
            <person name="Brown D."/>
            <person name="John T."/>
            <person name="Oh Y."/>
            <person name="Young N."/>
            <person name="Fitzgerald M."/>
            <person name="Haas B.J."/>
            <person name="Zeng Q."/>
            <person name="Young S."/>
            <person name="Adiconis X."/>
            <person name="Fan L."/>
            <person name="Levin J.Z."/>
            <person name="Mitchell T.K."/>
            <person name="Okubara P.A."/>
            <person name="Farman M.L."/>
            <person name="Kohn L.M."/>
            <person name="Birren B."/>
            <person name="Ma L.-J."/>
            <person name="Dean R.A."/>
        </authorList>
    </citation>
    <scope>NUCLEOTIDE SEQUENCE</scope>
    <source>
        <strain evidence="2">R3-111a-1</strain>
    </source>
</reference>
<evidence type="ECO:0000313" key="2">
    <source>
        <dbReference type="EnsemblFungi" id="EJT70205"/>
    </source>
</evidence>
<reference evidence="1" key="3">
    <citation type="submission" date="2010-09" db="EMBL/GenBank/DDBJ databases">
        <title>Annotation of Gaeumannomyces graminis var. tritici R3-111a-1.</title>
        <authorList>
            <consortium name="The Broad Institute Genome Sequencing Platform"/>
            <person name="Ma L.-J."/>
            <person name="Dead R."/>
            <person name="Young S.K."/>
            <person name="Zeng Q."/>
            <person name="Gargeya S."/>
            <person name="Fitzgerald M."/>
            <person name="Haas B."/>
            <person name="Abouelleil A."/>
            <person name="Alvarado L."/>
            <person name="Arachchi H.M."/>
            <person name="Berlin A."/>
            <person name="Brown A."/>
            <person name="Chapman S.B."/>
            <person name="Chen Z."/>
            <person name="Dunbar C."/>
            <person name="Freedman E."/>
            <person name="Gearin G."/>
            <person name="Gellesch M."/>
            <person name="Goldberg J."/>
            <person name="Griggs A."/>
            <person name="Gujja S."/>
            <person name="Heiman D."/>
            <person name="Howarth C."/>
            <person name="Larson L."/>
            <person name="Lui A."/>
            <person name="MacDonald P.J.P."/>
            <person name="Mehta T."/>
            <person name="Montmayeur A."/>
            <person name="Murphy C."/>
            <person name="Neiman D."/>
            <person name="Pearson M."/>
            <person name="Priest M."/>
            <person name="Roberts A."/>
            <person name="Saif S."/>
            <person name="Shea T."/>
            <person name="Shenoy N."/>
            <person name="Sisk P."/>
            <person name="Stolte C."/>
            <person name="Sykes S."/>
            <person name="Yandava C."/>
            <person name="Wortman J."/>
            <person name="Nusbaum C."/>
            <person name="Birren B."/>
        </authorList>
    </citation>
    <scope>NUCLEOTIDE SEQUENCE</scope>
    <source>
        <strain evidence="1">R3-111a-1</strain>
    </source>
</reference>
<protein>
    <submittedName>
        <fullName evidence="1 2">Uncharacterized protein</fullName>
    </submittedName>
</protein>
<dbReference type="RefSeq" id="XP_009228539.1">
    <property type="nucleotide sequence ID" value="XM_009230275.1"/>
</dbReference>
<keyword evidence="3" id="KW-1185">Reference proteome</keyword>
<sequence length="85" mass="9317">MFKAGDLVMATVNEGDITGDHFIKDKHEIRGKIAVDEAPDSGVEEGYVQMTISQMRPIPPAGHGGYDWASAKGLITVRRSCVTRW</sequence>
<dbReference type="GeneID" id="20352836"/>
<name>J3PFV3_GAET3</name>
<dbReference type="Proteomes" id="UP000006039">
    <property type="component" value="Unassembled WGS sequence"/>
</dbReference>
<accession>J3PFV3</accession>
<dbReference type="AlphaFoldDB" id="J3PFV3"/>
<dbReference type="EnsemblFungi" id="EJT70205">
    <property type="protein sequence ID" value="EJT70205"/>
    <property type="gene ID" value="GGTG_12378"/>
</dbReference>
<organism evidence="1">
    <name type="scientific">Gaeumannomyces tritici (strain R3-111a-1)</name>
    <name type="common">Wheat and barley take-all root rot fungus</name>
    <name type="synonym">Gaeumannomyces graminis var. tritici</name>
    <dbReference type="NCBI Taxonomy" id="644352"/>
    <lineage>
        <taxon>Eukaryota</taxon>
        <taxon>Fungi</taxon>
        <taxon>Dikarya</taxon>
        <taxon>Ascomycota</taxon>
        <taxon>Pezizomycotina</taxon>
        <taxon>Sordariomycetes</taxon>
        <taxon>Sordariomycetidae</taxon>
        <taxon>Magnaporthales</taxon>
        <taxon>Magnaporthaceae</taxon>
        <taxon>Gaeumannomyces</taxon>
    </lineage>
</organism>
<gene>
    <name evidence="2" type="primary">20352836</name>
    <name evidence="1" type="ORF">GGTG_12378</name>
</gene>
<dbReference type="HOGENOM" id="CLU_2512774_0_0_1"/>
<reference evidence="2" key="5">
    <citation type="submission" date="2018-04" db="UniProtKB">
        <authorList>
            <consortium name="EnsemblFungi"/>
        </authorList>
    </citation>
    <scope>IDENTIFICATION</scope>
    <source>
        <strain evidence="2">R3-111a-1</strain>
    </source>
</reference>
<proteinExistence type="predicted"/>
<evidence type="ECO:0000313" key="1">
    <source>
        <dbReference type="EMBL" id="EJT70205.1"/>
    </source>
</evidence>
<evidence type="ECO:0000313" key="3">
    <source>
        <dbReference type="Proteomes" id="UP000006039"/>
    </source>
</evidence>